<dbReference type="Proteomes" id="UP000191004">
    <property type="component" value="Unassembled WGS sequence"/>
</dbReference>
<sequence>MAEPVSDQVNVDDGITPQATSRIKWNVRGGGDRTETREIGHLHGLQGSPNIQGVEITQSPRVTLYCYVSNDGSGPPAITVLGPTNGQVKNDPVRISSFRLELRP</sequence>
<dbReference type="EMBL" id="LVVK01000005">
    <property type="protein sequence ID" value="OPB45384.1"/>
    <property type="molecule type" value="Genomic_DNA"/>
</dbReference>
<gene>
    <name evidence="1" type="ORF">A0O28_0075940</name>
</gene>
<evidence type="ECO:0000313" key="2">
    <source>
        <dbReference type="Proteomes" id="UP000191004"/>
    </source>
</evidence>
<comment type="caution">
    <text evidence="1">The sequence shown here is derived from an EMBL/GenBank/DDBJ whole genome shotgun (WGS) entry which is preliminary data.</text>
</comment>
<accession>A0A1T3CWD5</accession>
<proteinExistence type="predicted"/>
<organism evidence="1 2">
    <name type="scientific">Trichoderma guizhouense</name>
    <dbReference type="NCBI Taxonomy" id="1491466"/>
    <lineage>
        <taxon>Eukaryota</taxon>
        <taxon>Fungi</taxon>
        <taxon>Dikarya</taxon>
        <taxon>Ascomycota</taxon>
        <taxon>Pezizomycotina</taxon>
        <taxon>Sordariomycetes</taxon>
        <taxon>Hypocreomycetidae</taxon>
        <taxon>Hypocreales</taxon>
        <taxon>Hypocreaceae</taxon>
        <taxon>Trichoderma</taxon>
    </lineage>
</organism>
<dbReference type="AlphaFoldDB" id="A0A1T3CWD5"/>
<keyword evidence="2" id="KW-1185">Reference proteome</keyword>
<evidence type="ECO:0000313" key="1">
    <source>
        <dbReference type="EMBL" id="OPB45384.1"/>
    </source>
</evidence>
<dbReference type="OrthoDB" id="3541842at2759"/>
<protein>
    <submittedName>
        <fullName evidence="1">Uncharacterized protein</fullName>
    </submittedName>
</protein>
<name>A0A1T3CWD5_9HYPO</name>
<reference evidence="1 2" key="1">
    <citation type="submission" date="2016-04" db="EMBL/GenBank/DDBJ databases">
        <title>Multiple horizontal gene transfer events from other fungi enriched the ability of the initially mycotrophic fungus Trichoderma (Ascomycota) to feed on dead plant biomass.</title>
        <authorList>
            <person name="Atanasova L."/>
            <person name="Chenthamara K."/>
            <person name="Zhang J."/>
            <person name="Grujic M."/>
            <person name="Henrissat B."/>
            <person name="Kuo A."/>
            <person name="Aertz A."/>
            <person name="Salamov A."/>
            <person name="Lipzen A."/>
            <person name="Labutti K."/>
            <person name="Barry K."/>
            <person name="Miao Y."/>
            <person name="Rahimi M.J."/>
            <person name="Shen Q."/>
            <person name="Grigoriev I.V."/>
            <person name="Kubicek C.P."/>
            <person name="Druzhinina I.S."/>
        </authorList>
    </citation>
    <scope>NUCLEOTIDE SEQUENCE [LARGE SCALE GENOMIC DNA]</scope>
    <source>
        <strain evidence="1 2">NJAU 4742</strain>
    </source>
</reference>